<evidence type="ECO:0000313" key="2">
    <source>
        <dbReference type="Proteomes" id="UP001239111"/>
    </source>
</evidence>
<comment type="caution">
    <text evidence="1">The sequence shown here is derived from an EMBL/GenBank/DDBJ whole genome shotgun (WGS) entry which is preliminary data.</text>
</comment>
<organism evidence="1 2">
    <name type="scientific">Eretmocerus hayati</name>
    <dbReference type="NCBI Taxonomy" id="131215"/>
    <lineage>
        <taxon>Eukaryota</taxon>
        <taxon>Metazoa</taxon>
        <taxon>Ecdysozoa</taxon>
        <taxon>Arthropoda</taxon>
        <taxon>Hexapoda</taxon>
        <taxon>Insecta</taxon>
        <taxon>Pterygota</taxon>
        <taxon>Neoptera</taxon>
        <taxon>Endopterygota</taxon>
        <taxon>Hymenoptera</taxon>
        <taxon>Apocrita</taxon>
        <taxon>Proctotrupomorpha</taxon>
        <taxon>Chalcidoidea</taxon>
        <taxon>Aphelinidae</taxon>
        <taxon>Aphelininae</taxon>
        <taxon>Eretmocerus</taxon>
    </lineage>
</organism>
<dbReference type="Proteomes" id="UP001239111">
    <property type="component" value="Chromosome 2"/>
</dbReference>
<sequence length="359" mass="41263">MAPRVYPTLRELLRVHPDRILSLSRSARANFRRGQCIGLAGPLLVVCLNRVDADITSRETRHSSNNALPVSNGSANSVYERSASSLSDPLLVYLMELNRIDRELFDYLVCYMDRCRVVELIQYRRGLILDRLRAILQDESARSRYLHGVEVTNCLHCGCTPLSPVIPHLCGACSYLYLRDWWNRCRRPVQPDEDGECDHAQLMAELNIIRQGRQNLDLRHVSSSVREFPVFCAFSLFFAYRPAVQCCVSFDSRFFFLREWWCRPPQPPQEPADDVDEYEQLLDEIAAIRGEPNPRPAPGPVEPEGMPVEEQERLFDIYFPAVTALERWLIFVEGRTFARDALSRIMVEYAGAPPCPRDI</sequence>
<dbReference type="EMBL" id="CM056742">
    <property type="protein sequence ID" value="KAJ8677190.1"/>
    <property type="molecule type" value="Genomic_DNA"/>
</dbReference>
<proteinExistence type="predicted"/>
<evidence type="ECO:0000313" key="1">
    <source>
        <dbReference type="EMBL" id="KAJ8677190.1"/>
    </source>
</evidence>
<name>A0ACC2P5Z3_9HYME</name>
<protein>
    <submittedName>
        <fullName evidence="1">Uncharacterized protein</fullName>
    </submittedName>
</protein>
<gene>
    <name evidence="1" type="ORF">QAD02_012977</name>
</gene>
<accession>A0ACC2P5Z3</accession>
<reference evidence="1" key="1">
    <citation type="submission" date="2023-04" db="EMBL/GenBank/DDBJ databases">
        <title>A chromosome-level genome assembly of the parasitoid wasp Eretmocerus hayati.</title>
        <authorList>
            <person name="Zhong Y."/>
            <person name="Liu S."/>
            <person name="Liu Y."/>
        </authorList>
    </citation>
    <scope>NUCLEOTIDE SEQUENCE</scope>
    <source>
        <strain evidence="1">ZJU_SS_LIU_2023</strain>
    </source>
</reference>
<keyword evidence="2" id="KW-1185">Reference proteome</keyword>